<dbReference type="GO" id="GO:0015271">
    <property type="term" value="F:outward rectifier potassium channel activity"/>
    <property type="evidence" value="ECO:0007669"/>
    <property type="project" value="TreeGrafter"/>
</dbReference>
<dbReference type="Pfam" id="PF07885">
    <property type="entry name" value="Ion_trans_2"/>
    <property type="match status" value="2"/>
</dbReference>
<comment type="caution">
    <text evidence="11">The sequence shown here is derived from an EMBL/GenBank/DDBJ whole genome shotgun (WGS) entry which is preliminary data.</text>
</comment>
<evidence type="ECO:0000313" key="12">
    <source>
        <dbReference type="Proteomes" id="UP000749559"/>
    </source>
</evidence>
<dbReference type="Proteomes" id="UP000749559">
    <property type="component" value="Unassembled WGS sequence"/>
</dbReference>
<feature type="domain" description="Potassium channel" evidence="10">
    <location>
        <begin position="168"/>
        <end position="208"/>
    </location>
</feature>
<feature type="domain" description="Potassium channel" evidence="10">
    <location>
        <begin position="67"/>
        <end position="128"/>
    </location>
</feature>
<evidence type="ECO:0000256" key="6">
    <source>
        <dbReference type="ARBA" id="ARBA00023136"/>
    </source>
</evidence>
<reference evidence="11" key="1">
    <citation type="submission" date="2022-03" db="EMBL/GenBank/DDBJ databases">
        <authorList>
            <person name="Martin C."/>
        </authorList>
    </citation>
    <scope>NUCLEOTIDE SEQUENCE</scope>
</reference>
<feature type="transmembrane region" description="Helical" evidence="9">
    <location>
        <begin position="109"/>
        <end position="134"/>
    </location>
</feature>
<evidence type="ECO:0000256" key="4">
    <source>
        <dbReference type="ARBA" id="ARBA00022989"/>
    </source>
</evidence>
<evidence type="ECO:0000256" key="2">
    <source>
        <dbReference type="ARBA" id="ARBA00022448"/>
    </source>
</evidence>
<dbReference type="SUPFAM" id="SSF81324">
    <property type="entry name" value="Voltage-gated potassium channels"/>
    <property type="match status" value="2"/>
</dbReference>
<protein>
    <recommendedName>
        <fullName evidence="10">Potassium channel domain-containing protein</fullName>
    </recommendedName>
</protein>
<dbReference type="InterPro" id="IPR003280">
    <property type="entry name" value="2pore_dom_K_chnl"/>
</dbReference>
<dbReference type="PANTHER" id="PTHR11003:SF338">
    <property type="entry name" value="PROTEIN CBG03693"/>
    <property type="match status" value="1"/>
</dbReference>
<sequence length="213" mass="23600">MIVGLWIYLVLGGVVFHFLEQPNESETREITKTTRFEFLKNFSCVSNEQFELLIKTVIKAYGQGIIATNTTDSASNWDIPASIFFSTTIVTTVGYGHISPATSGGQVFFIFYALFGIPFTAIILGGIGGQLLKLRNKFIDKVFKDSAKFKEKTKGIVLIASVILLGWTLFVLLPALLFSIVQQWSYGTALYYTFVTLTTVGFGDYVAGKLNKL</sequence>
<evidence type="ECO:0000256" key="8">
    <source>
        <dbReference type="RuleBase" id="RU003857"/>
    </source>
</evidence>
<evidence type="ECO:0000259" key="10">
    <source>
        <dbReference type="Pfam" id="PF07885"/>
    </source>
</evidence>
<proteinExistence type="inferred from homology"/>
<dbReference type="GO" id="GO:0022841">
    <property type="term" value="F:potassium ion leak channel activity"/>
    <property type="evidence" value="ECO:0007669"/>
    <property type="project" value="TreeGrafter"/>
</dbReference>
<organism evidence="11 12">
    <name type="scientific">Owenia fusiformis</name>
    <name type="common">Polychaete worm</name>
    <dbReference type="NCBI Taxonomy" id="6347"/>
    <lineage>
        <taxon>Eukaryota</taxon>
        <taxon>Metazoa</taxon>
        <taxon>Spiralia</taxon>
        <taxon>Lophotrochozoa</taxon>
        <taxon>Annelida</taxon>
        <taxon>Polychaeta</taxon>
        <taxon>Sedentaria</taxon>
        <taxon>Canalipalpata</taxon>
        <taxon>Sabellida</taxon>
        <taxon>Oweniida</taxon>
        <taxon>Oweniidae</taxon>
        <taxon>Owenia</taxon>
    </lineage>
</organism>
<dbReference type="PANTHER" id="PTHR11003">
    <property type="entry name" value="POTASSIUM CHANNEL, SUBFAMILY K"/>
    <property type="match status" value="1"/>
</dbReference>
<feature type="transmembrane region" description="Helical" evidence="9">
    <location>
        <begin position="155"/>
        <end position="177"/>
    </location>
</feature>
<dbReference type="GO" id="GO:0030322">
    <property type="term" value="P:stabilization of membrane potential"/>
    <property type="evidence" value="ECO:0007669"/>
    <property type="project" value="TreeGrafter"/>
</dbReference>
<keyword evidence="7 8" id="KW-0407">Ion channel</keyword>
<keyword evidence="4 9" id="KW-1133">Transmembrane helix</keyword>
<dbReference type="GO" id="GO:0005886">
    <property type="term" value="C:plasma membrane"/>
    <property type="evidence" value="ECO:0007669"/>
    <property type="project" value="TreeGrafter"/>
</dbReference>
<dbReference type="InterPro" id="IPR013099">
    <property type="entry name" value="K_chnl_dom"/>
</dbReference>
<gene>
    <name evidence="11" type="ORF">OFUS_LOCUS16743</name>
</gene>
<accession>A0A8S4PCC7</accession>
<evidence type="ECO:0000256" key="9">
    <source>
        <dbReference type="SAM" id="Phobius"/>
    </source>
</evidence>
<keyword evidence="2 8" id="KW-0813">Transport</keyword>
<evidence type="ECO:0000313" key="11">
    <source>
        <dbReference type="EMBL" id="CAH1791686.1"/>
    </source>
</evidence>
<keyword evidence="6 9" id="KW-0472">Membrane</keyword>
<evidence type="ECO:0000256" key="3">
    <source>
        <dbReference type="ARBA" id="ARBA00022692"/>
    </source>
</evidence>
<evidence type="ECO:0000256" key="5">
    <source>
        <dbReference type="ARBA" id="ARBA00023065"/>
    </source>
</evidence>
<keyword evidence="12" id="KW-1185">Reference proteome</keyword>
<name>A0A8S4PCC7_OWEFU</name>
<comment type="subcellular location">
    <subcellularLocation>
        <location evidence="1">Membrane</location>
        <topology evidence="1">Multi-pass membrane protein</topology>
    </subcellularLocation>
</comment>
<evidence type="ECO:0000256" key="7">
    <source>
        <dbReference type="ARBA" id="ARBA00023303"/>
    </source>
</evidence>
<keyword evidence="5 8" id="KW-0406">Ion transport</keyword>
<dbReference type="OrthoDB" id="297496at2759"/>
<evidence type="ECO:0000256" key="1">
    <source>
        <dbReference type="ARBA" id="ARBA00004141"/>
    </source>
</evidence>
<dbReference type="EMBL" id="CAIIXF020000008">
    <property type="protein sequence ID" value="CAH1791686.1"/>
    <property type="molecule type" value="Genomic_DNA"/>
</dbReference>
<dbReference type="Gene3D" id="1.10.287.70">
    <property type="match status" value="1"/>
</dbReference>
<feature type="transmembrane region" description="Helical" evidence="9">
    <location>
        <begin position="189"/>
        <end position="207"/>
    </location>
</feature>
<dbReference type="PRINTS" id="PR01333">
    <property type="entry name" value="2POREKCHANEL"/>
</dbReference>
<comment type="similarity">
    <text evidence="8">Belongs to the two pore domain potassium channel (TC 1.A.1.8) family.</text>
</comment>
<dbReference type="AlphaFoldDB" id="A0A8S4PCC7"/>
<keyword evidence="3 8" id="KW-0812">Transmembrane</keyword>